<protein>
    <recommendedName>
        <fullName evidence="7">Endoribonuclease YoeB</fullName>
    </recommendedName>
    <alternativeName>
        <fullName evidence="6">Putative mRNA interferase YoeB</fullName>
    </alternativeName>
</protein>
<reference evidence="8 9" key="1">
    <citation type="submission" date="2021-01" db="EMBL/GenBank/DDBJ databases">
        <title>Isolation and description of Catonella massiliensis sp. nov., a novel Catonella species, isolated from a stable periodontitis subject.</title>
        <authorList>
            <person name="Antezack A."/>
            <person name="Boxberger M."/>
            <person name="La Scola B."/>
            <person name="Monnet-Corti V."/>
        </authorList>
    </citation>
    <scope>NUCLEOTIDE SEQUENCE [LARGE SCALE GENOMIC DNA]</scope>
    <source>
        <strain evidence="8 9">Marseille-Q4567</strain>
    </source>
</reference>
<dbReference type="RefSeq" id="WP_208429457.1">
    <property type="nucleotide sequence ID" value="NZ_JAEPRJ010000001.1"/>
</dbReference>
<keyword evidence="4" id="KW-0255">Endonuclease</keyword>
<comment type="similarity">
    <text evidence="1">Belongs to the YoeB family.</text>
</comment>
<dbReference type="Pfam" id="PF06769">
    <property type="entry name" value="YoeB_toxin"/>
    <property type="match status" value="1"/>
</dbReference>
<keyword evidence="9" id="KW-1185">Reference proteome</keyword>
<comment type="caution">
    <text evidence="8">The sequence shown here is derived from an EMBL/GenBank/DDBJ whole genome shotgun (WGS) entry which is preliminary data.</text>
</comment>
<dbReference type="Gene3D" id="3.30.2310.20">
    <property type="entry name" value="RelE-like"/>
    <property type="match status" value="1"/>
</dbReference>
<evidence type="ECO:0000256" key="1">
    <source>
        <dbReference type="ARBA" id="ARBA00008172"/>
    </source>
</evidence>
<keyword evidence="5" id="KW-0378">Hydrolase</keyword>
<dbReference type="Proteomes" id="UP000604730">
    <property type="component" value="Unassembled WGS sequence"/>
</dbReference>
<name>A0ABS1J1H5_9FIRM</name>
<proteinExistence type="inferred from homology"/>
<evidence type="ECO:0000313" key="8">
    <source>
        <dbReference type="EMBL" id="MBK5898008.1"/>
    </source>
</evidence>
<evidence type="ECO:0000313" key="9">
    <source>
        <dbReference type="Proteomes" id="UP000604730"/>
    </source>
</evidence>
<sequence length="59" mass="7093">MNIVFTPTAWEHYLEWQKDDKKVVKRINDLIKSIDREGVLQGIGKPETLKYRKLPVYYK</sequence>
<dbReference type="SUPFAM" id="SSF143011">
    <property type="entry name" value="RelE-like"/>
    <property type="match status" value="1"/>
</dbReference>
<evidence type="ECO:0000256" key="7">
    <source>
        <dbReference type="ARBA" id="ARBA00050056"/>
    </source>
</evidence>
<dbReference type="PANTHER" id="PTHR38039:SF1">
    <property type="entry name" value="TOXIN YOEB"/>
    <property type="match status" value="1"/>
</dbReference>
<evidence type="ECO:0000256" key="5">
    <source>
        <dbReference type="ARBA" id="ARBA00022801"/>
    </source>
</evidence>
<evidence type="ECO:0000256" key="3">
    <source>
        <dbReference type="ARBA" id="ARBA00022722"/>
    </source>
</evidence>
<organism evidence="8 9">
    <name type="scientific">Catonella massiliensis</name>
    <dbReference type="NCBI Taxonomy" id="2799636"/>
    <lineage>
        <taxon>Bacteria</taxon>
        <taxon>Bacillati</taxon>
        <taxon>Bacillota</taxon>
        <taxon>Clostridia</taxon>
        <taxon>Lachnospirales</taxon>
        <taxon>Lachnospiraceae</taxon>
        <taxon>Catonella</taxon>
    </lineage>
</organism>
<evidence type="ECO:0000256" key="2">
    <source>
        <dbReference type="ARBA" id="ARBA00022649"/>
    </source>
</evidence>
<gene>
    <name evidence="8" type="ORF">JJN12_09520</name>
</gene>
<accession>A0ABS1J1H5</accession>
<dbReference type="PANTHER" id="PTHR38039">
    <property type="entry name" value="TOXIN YOEB"/>
    <property type="match status" value="1"/>
</dbReference>
<keyword evidence="3" id="KW-0540">Nuclease</keyword>
<keyword evidence="2" id="KW-1277">Toxin-antitoxin system</keyword>
<dbReference type="InterPro" id="IPR009614">
    <property type="entry name" value="YoeB_toxin"/>
</dbReference>
<dbReference type="EMBL" id="JAEPRJ010000001">
    <property type="protein sequence ID" value="MBK5898008.1"/>
    <property type="molecule type" value="Genomic_DNA"/>
</dbReference>
<evidence type="ECO:0000256" key="6">
    <source>
        <dbReference type="ARBA" id="ARBA00030388"/>
    </source>
</evidence>
<evidence type="ECO:0000256" key="4">
    <source>
        <dbReference type="ARBA" id="ARBA00022759"/>
    </source>
</evidence>
<dbReference type="InterPro" id="IPR035093">
    <property type="entry name" value="RelE/ParE_toxin_dom_sf"/>
</dbReference>